<name>A0A0A8YCF0_ARUDO</name>
<protein>
    <submittedName>
        <fullName evidence="1">Uncharacterized protein</fullName>
    </submittedName>
</protein>
<organism evidence="1">
    <name type="scientific">Arundo donax</name>
    <name type="common">Giant reed</name>
    <name type="synonym">Donax arundinaceus</name>
    <dbReference type="NCBI Taxonomy" id="35708"/>
    <lineage>
        <taxon>Eukaryota</taxon>
        <taxon>Viridiplantae</taxon>
        <taxon>Streptophyta</taxon>
        <taxon>Embryophyta</taxon>
        <taxon>Tracheophyta</taxon>
        <taxon>Spermatophyta</taxon>
        <taxon>Magnoliopsida</taxon>
        <taxon>Liliopsida</taxon>
        <taxon>Poales</taxon>
        <taxon>Poaceae</taxon>
        <taxon>PACMAD clade</taxon>
        <taxon>Arundinoideae</taxon>
        <taxon>Arundineae</taxon>
        <taxon>Arundo</taxon>
    </lineage>
</organism>
<dbReference type="AlphaFoldDB" id="A0A0A8YCF0"/>
<evidence type="ECO:0000313" key="1">
    <source>
        <dbReference type="EMBL" id="JAD23145.1"/>
    </source>
</evidence>
<accession>A0A0A8YCF0</accession>
<sequence>MLLRPLAFATACSTVRPSHVTRSSRPH</sequence>
<proteinExistence type="predicted"/>
<reference evidence="1" key="2">
    <citation type="journal article" date="2015" name="Data Brief">
        <title>Shoot transcriptome of the giant reed, Arundo donax.</title>
        <authorList>
            <person name="Barrero R.A."/>
            <person name="Guerrero F.D."/>
            <person name="Moolhuijzen P."/>
            <person name="Goolsby J.A."/>
            <person name="Tidwell J."/>
            <person name="Bellgard S.E."/>
            <person name="Bellgard M.I."/>
        </authorList>
    </citation>
    <scope>NUCLEOTIDE SEQUENCE</scope>
    <source>
        <tissue evidence="1">Shoot tissue taken approximately 20 cm above the soil surface</tissue>
    </source>
</reference>
<reference evidence="1" key="1">
    <citation type="submission" date="2014-09" db="EMBL/GenBank/DDBJ databases">
        <authorList>
            <person name="Magalhaes I.L.F."/>
            <person name="Oliveira U."/>
            <person name="Santos F.R."/>
            <person name="Vidigal T.H.D.A."/>
            <person name="Brescovit A.D."/>
            <person name="Santos A.J."/>
        </authorList>
    </citation>
    <scope>NUCLEOTIDE SEQUENCE</scope>
    <source>
        <tissue evidence="1">Shoot tissue taken approximately 20 cm above the soil surface</tissue>
    </source>
</reference>
<dbReference type="EMBL" id="GBRH01274750">
    <property type="protein sequence ID" value="JAD23145.1"/>
    <property type="molecule type" value="Transcribed_RNA"/>
</dbReference>